<keyword evidence="2" id="KW-1185">Reference proteome</keyword>
<dbReference type="EMBL" id="KQ982651">
    <property type="protein sequence ID" value="KYQ52860.1"/>
    <property type="molecule type" value="Genomic_DNA"/>
</dbReference>
<reference evidence="1 2" key="1">
    <citation type="submission" date="2015-09" db="EMBL/GenBank/DDBJ databases">
        <title>Trachymyrmex zeteki WGS genome.</title>
        <authorList>
            <person name="Nygaard S."/>
            <person name="Hu H."/>
            <person name="Boomsma J."/>
            <person name="Zhang G."/>
        </authorList>
    </citation>
    <scope>NUCLEOTIDE SEQUENCE [LARGE SCALE GENOMIC DNA]</scope>
    <source>
        <strain evidence="1">Tzet28-1</strain>
        <tissue evidence="1">Whole body</tissue>
    </source>
</reference>
<gene>
    <name evidence="1" type="ORF">ALC60_08055</name>
</gene>
<dbReference type="AlphaFoldDB" id="A0A151WY76"/>
<accession>A0A151WY76</accession>
<dbReference type="Proteomes" id="UP000075809">
    <property type="component" value="Unassembled WGS sequence"/>
</dbReference>
<evidence type="ECO:0000313" key="2">
    <source>
        <dbReference type="Proteomes" id="UP000075809"/>
    </source>
</evidence>
<proteinExistence type="predicted"/>
<evidence type="ECO:0000313" key="1">
    <source>
        <dbReference type="EMBL" id="KYQ52860.1"/>
    </source>
</evidence>
<organism evidence="1 2">
    <name type="scientific">Mycetomoellerius zeteki</name>
    <dbReference type="NCBI Taxonomy" id="64791"/>
    <lineage>
        <taxon>Eukaryota</taxon>
        <taxon>Metazoa</taxon>
        <taxon>Ecdysozoa</taxon>
        <taxon>Arthropoda</taxon>
        <taxon>Hexapoda</taxon>
        <taxon>Insecta</taxon>
        <taxon>Pterygota</taxon>
        <taxon>Neoptera</taxon>
        <taxon>Endopterygota</taxon>
        <taxon>Hymenoptera</taxon>
        <taxon>Apocrita</taxon>
        <taxon>Aculeata</taxon>
        <taxon>Formicoidea</taxon>
        <taxon>Formicidae</taxon>
        <taxon>Myrmicinae</taxon>
        <taxon>Mycetomoellerius</taxon>
    </lineage>
</organism>
<name>A0A151WY76_9HYME</name>
<sequence>MGLLKLNLHYVLVFPNSRTRNYGNTMAICTRKESAFGFYANFYIAAISHSGSHTSSKSSGNTQFLTVDLTGRHNASYKIRNTSVVTDIHIS</sequence>
<protein>
    <submittedName>
        <fullName evidence="1">Uncharacterized protein</fullName>
    </submittedName>
</protein>